<evidence type="ECO:0000256" key="10">
    <source>
        <dbReference type="SAM" id="MobiDB-lite"/>
    </source>
</evidence>
<keyword evidence="5 11" id="KW-0812">Transmembrane</keyword>
<evidence type="ECO:0000256" key="4">
    <source>
        <dbReference type="ARBA" id="ARBA00022679"/>
    </source>
</evidence>
<evidence type="ECO:0000256" key="3">
    <source>
        <dbReference type="ARBA" id="ARBA00022676"/>
    </source>
</evidence>
<proteinExistence type="inferred from homology"/>
<gene>
    <name evidence="13" type="ORF">ISN44_As12g032420</name>
</gene>
<dbReference type="OrthoDB" id="1924787at2759"/>
<evidence type="ECO:0000313" key="13">
    <source>
        <dbReference type="EMBL" id="KAG7548034.1"/>
    </source>
</evidence>
<dbReference type="InterPro" id="IPR040911">
    <property type="entry name" value="Exostosin_GT47"/>
</dbReference>
<evidence type="ECO:0000256" key="5">
    <source>
        <dbReference type="ARBA" id="ARBA00022692"/>
    </source>
</evidence>
<dbReference type="PANTHER" id="PTHR11062:SF124">
    <property type="entry name" value="XYLOGALACTURONAN BETA-1,3-XYLOSYLTRANSFERASE"/>
    <property type="match status" value="1"/>
</dbReference>
<keyword evidence="8" id="KW-0333">Golgi apparatus</keyword>
<comment type="subcellular location">
    <subcellularLocation>
        <location evidence="1">Golgi apparatus membrane</location>
        <topology evidence="1">Single-pass type II membrane protein</topology>
    </subcellularLocation>
</comment>
<dbReference type="GO" id="GO:0000139">
    <property type="term" value="C:Golgi membrane"/>
    <property type="evidence" value="ECO:0007669"/>
    <property type="project" value="UniProtKB-SubCell"/>
</dbReference>
<keyword evidence="4" id="KW-0808">Transferase</keyword>
<evidence type="ECO:0000256" key="6">
    <source>
        <dbReference type="ARBA" id="ARBA00022968"/>
    </source>
</evidence>
<feature type="transmembrane region" description="Helical" evidence="11">
    <location>
        <begin position="43"/>
        <end position="64"/>
    </location>
</feature>
<evidence type="ECO:0000256" key="11">
    <source>
        <dbReference type="SAM" id="Phobius"/>
    </source>
</evidence>
<keyword evidence="3" id="KW-0328">Glycosyltransferase</keyword>
<evidence type="ECO:0000313" key="14">
    <source>
        <dbReference type="Proteomes" id="UP000694251"/>
    </source>
</evidence>
<evidence type="ECO:0000256" key="1">
    <source>
        <dbReference type="ARBA" id="ARBA00004323"/>
    </source>
</evidence>
<dbReference type="GO" id="GO:0016757">
    <property type="term" value="F:glycosyltransferase activity"/>
    <property type="evidence" value="ECO:0007669"/>
    <property type="project" value="UniProtKB-KW"/>
</dbReference>
<accession>A0A8T1YPV9</accession>
<feature type="compositionally biased region" description="Low complexity" evidence="10">
    <location>
        <begin position="104"/>
        <end position="118"/>
    </location>
</feature>
<dbReference type="PANTHER" id="PTHR11062">
    <property type="entry name" value="EXOSTOSIN HEPARAN SULFATE GLYCOSYLTRANSFERASE -RELATED"/>
    <property type="match status" value="1"/>
</dbReference>
<keyword evidence="11" id="KW-0472">Membrane</keyword>
<evidence type="ECO:0000256" key="2">
    <source>
        <dbReference type="ARBA" id="ARBA00010271"/>
    </source>
</evidence>
<dbReference type="Pfam" id="PF03016">
    <property type="entry name" value="Exostosin_GT47"/>
    <property type="match status" value="1"/>
</dbReference>
<sequence length="558" mass="63000">MTFLLFFSLPKFSSVFLLRVKNQEKQPKEKNNRAMAAPRSRRCSLSLLTLFSISLILISVSLFVSTKPTSKPLIDYRNQFSVSISSPPSPSPSLLEQNNTTHTSLDLASPPLSLLDQSNTTNTSLVSASSPLSRLGQNNTTNTTLASSSSFSDDHQNQNKSPSPTSKKVVIKKRSGLGKIESDLAKARAAIKKAASTQNYVSSLYKNPAAFHQSHTEMMNRFKVWTYTEGEVPLFHDGPVNDIYGIEGQFMDEMCVEGPKSRSRFRADRPEDAHVFFIPFSVAKVIHFVYKPITSVEGFSRARLHRLIEDYVDVVATKHPYWNRSQGGDHFMVSCHDWAPDVIDGNPKLFEKFIRGLCNANTSEGFRPNVDVSIPEIYLPKGKLGPSFLGKSPRIRSILAFFAGRSHGEIRKILFKHWKEMDNEVQVYDHLPPGKDYTKTMGMSKFCLCPSGWEVASPREVEAIYAGCVPVIISDNYSLPFSDVLNWDSFSIQIPVSRIPEIKTILQSVSLVRYLKMYKRVLEVNKHFVLNRPAKPYDVMHMMLHSIWLRRLNLRLGA</sequence>
<feature type="compositionally biased region" description="Polar residues" evidence="10">
    <location>
        <begin position="119"/>
        <end position="136"/>
    </location>
</feature>
<feature type="region of interest" description="Disordered" evidence="10">
    <location>
        <begin position="87"/>
        <end position="171"/>
    </location>
</feature>
<comment type="similarity">
    <text evidence="2">Belongs to the glycosyltransferase 47 family.</text>
</comment>
<comment type="caution">
    <text evidence="13">The sequence shown here is derived from an EMBL/GenBank/DDBJ whole genome shotgun (WGS) entry which is preliminary data.</text>
</comment>
<protein>
    <submittedName>
        <fullName evidence="13">Exostosin-like</fullName>
    </submittedName>
</protein>
<dbReference type="Proteomes" id="UP000694251">
    <property type="component" value="Chromosome 12"/>
</dbReference>
<dbReference type="AlphaFoldDB" id="A0A8T1YPV9"/>
<organism evidence="13 14">
    <name type="scientific">Arabidopsis suecica</name>
    <name type="common">Swedish thale-cress</name>
    <name type="synonym">Cardaminopsis suecica</name>
    <dbReference type="NCBI Taxonomy" id="45249"/>
    <lineage>
        <taxon>Eukaryota</taxon>
        <taxon>Viridiplantae</taxon>
        <taxon>Streptophyta</taxon>
        <taxon>Embryophyta</taxon>
        <taxon>Tracheophyta</taxon>
        <taxon>Spermatophyta</taxon>
        <taxon>Magnoliopsida</taxon>
        <taxon>eudicotyledons</taxon>
        <taxon>Gunneridae</taxon>
        <taxon>Pentapetalae</taxon>
        <taxon>rosids</taxon>
        <taxon>malvids</taxon>
        <taxon>Brassicales</taxon>
        <taxon>Brassicaceae</taxon>
        <taxon>Camelineae</taxon>
        <taxon>Arabidopsis</taxon>
    </lineage>
</organism>
<feature type="domain" description="Exostosin GT47" evidence="12">
    <location>
        <begin position="219"/>
        <end position="509"/>
    </location>
</feature>
<evidence type="ECO:0000259" key="12">
    <source>
        <dbReference type="Pfam" id="PF03016"/>
    </source>
</evidence>
<evidence type="ECO:0000256" key="9">
    <source>
        <dbReference type="ARBA" id="ARBA00023180"/>
    </source>
</evidence>
<evidence type="ECO:0000256" key="7">
    <source>
        <dbReference type="ARBA" id="ARBA00022989"/>
    </source>
</evidence>
<evidence type="ECO:0000256" key="8">
    <source>
        <dbReference type="ARBA" id="ARBA00023034"/>
    </source>
</evidence>
<keyword evidence="7 11" id="KW-1133">Transmembrane helix</keyword>
<keyword evidence="6" id="KW-0735">Signal-anchor</keyword>
<name>A0A8T1YPV9_ARASU</name>
<keyword evidence="9" id="KW-0325">Glycoprotein</keyword>
<reference evidence="13 14" key="1">
    <citation type="submission" date="2020-12" db="EMBL/GenBank/DDBJ databases">
        <title>Concerted genomic and epigenomic changes stabilize Arabidopsis allopolyploids.</title>
        <authorList>
            <person name="Chen Z."/>
        </authorList>
    </citation>
    <scope>NUCLEOTIDE SEQUENCE [LARGE SCALE GENOMIC DNA]</scope>
    <source>
        <strain evidence="13">As9502</strain>
        <tissue evidence="13">Leaf</tissue>
    </source>
</reference>
<feature type="compositionally biased region" description="Polar residues" evidence="10">
    <location>
        <begin position="94"/>
        <end position="103"/>
    </location>
</feature>
<dbReference type="EMBL" id="JAEFBJ010000012">
    <property type="protein sequence ID" value="KAG7548034.1"/>
    <property type="molecule type" value="Genomic_DNA"/>
</dbReference>
<dbReference type="InterPro" id="IPR004263">
    <property type="entry name" value="Exostosin"/>
</dbReference>
<keyword evidence="14" id="KW-1185">Reference proteome</keyword>
<feature type="compositionally biased region" description="Low complexity" evidence="10">
    <location>
        <begin position="137"/>
        <end position="151"/>
    </location>
</feature>